<dbReference type="EMBL" id="GQ918152">
    <property type="protein sequence ID" value="ADO00449.1"/>
    <property type="molecule type" value="Genomic_DNA"/>
</dbReference>
<organism evidence="2 3">
    <name type="scientific">Wiseana iridescent virus</name>
    <name type="common">WIV</name>
    <name type="synonym">Insect iridescent virus type 9</name>
    <dbReference type="NCBI Taxonomy" id="68347"/>
    <lineage>
        <taxon>Viruses</taxon>
        <taxon>Varidnaviria</taxon>
        <taxon>Bamfordvirae</taxon>
        <taxon>Nucleocytoviricota</taxon>
        <taxon>Megaviricetes</taxon>
        <taxon>Pimascovirales</taxon>
        <taxon>Pimascovirales incertae sedis</taxon>
        <taxon>Iridoviridae</taxon>
        <taxon>Betairidovirinae</taxon>
        <taxon>Chloriridovirus</taxon>
        <taxon>Chloriridovirus wiseana1</taxon>
        <taxon>Invertebrate iridescent virus 9</taxon>
    </lineage>
</organism>
<evidence type="ECO:0000256" key="1">
    <source>
        <dbReference type="SAM" id="Phobius"/>
    </source>
</evidence>
<evidence type="ECO:0000313" key="2">
    <source>
        <dbReference type="EMBL" id="ADO00449.1"/>
    </source>
</evidence>
<protein>
    <recommendedName>
        <fullName evidence="4">Uvr/REP helicase</fullName>
    </recommendedName>
</protein>
<dbReference type="Proteomes" id="UP000112896">
    <property type="component" value="Segment"/>
</dbReference>
<evidence type="ECO:0008006" key="4">
    <source>
        <dbReference type="Google" id="ProtNLM"/>
    </source>
</evidence>
<keyword evidence="1" id="KW-0812">Transmembrane</keyword>
<dbReference type="PROSITE" id="PS51257">
    <property type="entry name" value="PROKAR_LIPOPROTEIN"/>
    <property type="match status" value="1"/>
</dbReference>
<keyword evidence="1" id="KW-1133">Transmembrane helix</keyword>
<accession>G0T5D1</accession>
<organismHost>
    <name type="scientific">Wiseana cervinata</name>
    <dbReference type="NCBI Taxonomy" id="107013"/>
</organismHost>
<reference evidence="2 3" key="1">
    <citation type="journal article" date="2011" name="J. Virol.">
        <title>Genomic and proteomic analysis of invertebrate iridovirus type 9.</title>
        <authorList>
            <person name="Wong C.K."/>
            <person name="Young V.L."/>
            <person name="Kleffmann T."/>
            <person name="Ward V.K."/>
        </authorList>
    </citation>
    <scope>NUCLEOTIDE SEQUENCE [LARGE SCALE GENOMIC DNA]</scope>
</reference>
<keyword evidence="3" id="KW-1185">Reference proteome</keyword>
<evidence type="ECO:0000313" key="3">
    <source>
        <dbReference type="Proteomes" id="UP000112896"/>
    </source>
</evidence>
<dbReference type="Gene3D" id="3.40.960.10">
    <property type="entry name" value="VSR Endonuclease"/>
    <property type="match status" value="1"/>
</dbReference>
<keyword evidence="1" id="KW-0472">Membrane</keyword>
<name>G0T5D1_IRV9</name>
<proteinExistence type="predicted"/>
<feature type="transmembrane region" description="Helical" evidence="1">
    <location>
        <begin position="25"/>
        <end position="43"/>
    </location>
</feature>
<dbReference type="KEGG" id="vg:10963827"/>
<dbReference type="RefSeq" id="YP_004732888.1">
    <property type="nucleotide sequence ID" value="NC_015780.1"/>
</dbReference>
<dbReference type="GeneID" id="10963827"/>
<sequence length="193" mass="22815">MSEPQPKTKKKNKNEWFDFGDDDSWYLYALIFGCFGVLALTLIHRKLTRQKGKWGSNLNNIYMYRTIQSNKIKTESRGEIECRRYLETIFGVPFGKARPNFLRNPVTGNNLELDCFNEELRLGVEYNGQQHYKYTSFFHRNTDASTNQKYRDELKRRMCQENGINLIEVPYTIKLNDIGGYLQLKLKQLGYLQ</sequence>